<sequence>MSRSNPGVGVALPGRYGWVAGMGLFIAAALLISGCGHSHAGPQQTNAVVVKVVDGDTVDVRSDERGRLRIRIIGIDTPETKKPRYTVGLRRLGSDRVRKIASLPTESQRSH</sequence>
<dbReference type="RefSeq" id="WP_249763488.1">
    <property type="nucleotide sequence ID" value="NZ_CAJUXY010000101.1"/>
</dbReference>
<accession>A0ABY4QUB0</accession>
<dbReference type="Proteomes" id="UP001056610">
    <property type="component" value="Plasmid unnamed"/>
</dbReference>
<evidence type="ECO:0000256" key="1">
    <source>
        <dbReference type="SAM" id="Phobius"/>
    </source>
</evidence>
<keyword evidence="3" id="KW-1185">Reference proteome</keyword>
<name>A0ABY4QUB0_9MYCO</name>
<gene>
    <name evidence="2" type="ORF">M5I08_24920</name>
</gene>
<keyword evidence="1" id="KW-1133">Transmembrane helix</keyword>
<feature type="transmembrane region" description="Helical" evidence="1">
    <location>
        <begin position="16"/>
        <end position="35"/>
    </location>
</feature>
<keyword evidence="2" id="KW-0614">Plasmid</keyword>
<dbReference type="PROSITE" id="PS51257">
    <property type="entry name" value="PROKAR_LIPOPROTEIN"/>
    <property type="match status" value="1"/>
</dbReference>
<proteinExistence type="predicted"/>
<evidence type="ECO:0000313" key="2">
    <source>
        <dbReference type="EMBL" id="UQX13450.1"/>
    </source>
</evidence>
<geneLocation type="plasmid" evidence="2 3">
    <name>unnamed</name>
</geneLocation>
<dbReference type="InterPro" id="IPR002071">
    <property type="entry name" value="Thermonucl_AS"/>
</dbReference>
<organism evidence="2 3">
    <name type="scientific">Candidatus Mycobacterium methanotrophicum</name>
    <dbReference type="NCBI Taxonomy" id="2943498"/>
    <lineage>
        <taxon>Bacteria</taxon>
        <taxon>Bacillati</taxon>
        <taxon>Actinomycetota</taxon>
        <taxon>Actinomycetes</taxon>
        <taxon>Mycobacteriales</taxon>
        <taxon>Mycobacteriaceae</taxon>
        <taxon>Mycobacterium</taxon>
    </lineage>
</organism>
<keyword evidence="1" id="KW-0812">Transmembrane</keyword>
<protein>
    <recommendedName>
        <fullName evidence="4">TNase-like domain-containing protein</fullName>
    </recommendedName>
</protein>
<keyword evidence="1" id="KW-0472">Membrane</keyword>
<dbReference type="Gene3D" id="2.40.50.90">
    <property type="match status" value="1"/>
</dbReference>
<dbReference type="PROSITE" id="PS01123">
    <property type="entry name" value="TNASE_1"/>
    <property type="match status" value="1"/>
</dbReference>
<dbReference type="EMBL" id="CP097321">
    <property type="protein sequence ID" value="UQX13450.1"/>
    <property type="molecule type" value="Genomic_DNA"/>
</dbReference>
<evidence type="ECO:0008006" key="4">
    <source>
        <dbReference type="Google" id="ProtNLM"/>
    </source>
</evidence>
<reference evidence="2" key="1">
    <citation type="submission" date="2022-05" db="EMBL/GenBank/DDBJ databases">
        <title>A methanotrophic Mycobacterium dominates a cave microbial ecosystem.</title>
        <authorList>
            <person name="Van Spanning R.J.M."/>
            <person name="Guan Q."/>
            <person name="Melkonian C."/>
            <person name="Gallant J."/>
            <person name="Polerecky L."/>
            <person name="Flot J.-F."/>
            <person name="Brandt B.W."/>
            <person name="Braster M."/>
            <person name="Iturbe Espinoza P."/>
            <person name="Aerts J."/>
            <person name="Meima-Franke M."/>
            <person name="Piersma S.R."/>
            <person name="Bunduc C."/>
            <person name="Ummels R."/>
            <person name="Pain A."/>
            <person name="Fleming E.J."/>
            <person name="van der Wel N."/>
            <person name="Gherman V.D."/>
            <person name="Sarbu S.M."/>
            <person name="Bodelier P.L.E."/>
            <person name="Bitter W."/>
        </authorList>
    </citation>
    <scope>NUCLEOTIDE SEQUENCE</scope>
    <source>
        <strain evidence="2">Sulfur Cave</strain>
        <plasmid evidence="2">unnamed</plasmid>
    </source>
</reference>
<dbReference type="SUPFAM" id="SSF50199">
    <property type="entry name" value="Staphylococcal nuclease"/>
    <property type="match status" value="1"/>
</dbReference>
<dbReference type="InterPro" id="IPR035437">
    <property type="entry name" value="SNase_OB-fold_sf"/>
</dbReference>
<evidence type="ECO:0000313" key="3">
    <source>
        <dbReference type="Proteomes" id="UP001056610"/>
    </source>
</evidence>